<evidence type="ECO:0000256" key="5">
    <source>
        <dbReference type="ARBA" id="ARBA00031971"/>
    </source>
</evidence>
<dbReference type="AlphaFoldDB" id="A0A6J2XWG8"/>
<evidence type="ECO:0000256" key="2">
    <source>
        <dbReference type="ARBA" id="ARBA00018842"/>
    </source>
</evidence>
<evidence type="ECO:0000256" key="3">
    <source>
        <dbReference type="ARBA" id="ARBA00023186"/>
    </source>
</evidence>
<reference evidence="8" key="1">
    <citation type="submission" date="2025-08" db="UniProtKB">
        <authorList>
            <consortium name="RefSeq"/>
        </authorList>
    </citation>
    <scope>IDENTIFICATION</scope>
    <source>
        <tissue evidence="8">Gonads</tissue>
    </source>
</reference>
<dbReference type="GO" id="GO:0044183">
    <property type="term" value="F:protein folding chaperone"/>
    <property type="evidence" value="ECO:0007669"/>
    <property type="project" value="InterPro"/>
</dbReference>
<dbReference type="GO" id="GO:0046872">
    <property type="term" value="F:metal ion binding"/>
    <property type="evidence" value="ECO:0007669"/>
    <property type="project" value="TreeGrafter"/>
</dbReference>
<sequence>MASQVAAMPKTAQKIKKLVPLFNRILIKRDDAPKETKGGIVLPENSKTKILKGTVVATGPGTRTEKGEILPMCVRVGDEVLLPEYSGARVQMDENETYFMFRESEILAKFE</sequence>
<dbReference type="GO" id="GO:0005524">
    <property type="term" value="F:ATP binding"/>
    <property type="evidence" value="ECO:0007669"/>
    <property type="project" value="InterPro"/>
</dbReference>
<dbReference type="GeneID" id="115882132"/>
<dbReference type="PANTHER" id="PTHR10772:SF0">
    <property type="entry name" value="10 KDA HEAT SHOCK PROTEIN, MITOCHONDRIAL"/>
    <property type="match status" value="1"/>
</dbReference>
<dbReference type="KEGG" id="soy:115882132"/>
<keyword evidence="7" id="KW-1185">Reference proteome</keyword>
<evidence type="ECO:0000313" key="7">
    <source>
        <dbReference type="Proteomes" id="UP000504635"/>
    </source>
</evidence>
<dbReference type="SMART" id="SM00883">
    <property type="entry name" value="Cpn10"/>
    <property type="match status" value="1"/>
</dbReference>
<dbReference type="RefSeq" id="XP_030755842.1">
    <property type="nucleotide sequence ID" value="XM_030899982.1"/>
</dbReference>
<dbReference type="SUPFAM" id="SSF50129">
    <property type="entry name" value="GroES-like"/>
    <property type="match status" value="1"/>
</dbReference>
<comment type="similarity">
    <text evidence="1 6">Belongs to the GroES chaperonin family.</text>
</comment>
<evidence type="ECO:0000256" key="4">
    <source>
        <dbReference type="ARBA" id="ARBA00029976"/>
    </source>
</evidence>
<evidence type="ECO:0000256" key="1">
    <source>
        <dbReference type="ARBA" id="ARBA00006975"/>
    </source>
</evidence>
<protein>
    <recommendedName>
        <fullName evidence="2">10 kDa heat shock protein, mitochondrial</fullName>
    </recommendedName>
    <alternativeName>
        <fullName evidence="4">10 kDa chaperonin</fullName>
    </alternativeName>
    <alternativeName>
        <fullName evidence="5">Chaperonin 10</fullName>
    </alternativeName>
</protein>
<dbReference type="InterPro" id="IPR011032">
    <property type="entry name" value="GroES-like_sf"/>
</dbReference>
<dbReference type="Gene3D" id="2.30.33.40">
    <property type="entry name" value="GroES chaperonin"/>
    <property type="match status" value="1"/>
</dbReference>
<dbReference type="PROSITE" id="PS00681">
    <property type="entry name" value="CHAPERONINS_CPN10"/>
    <property type="match status" value="1"/>
</dbReference>
<dbReference type="InterPro" id="IPR037124">
    <property type="entry name" value="Chaperonin_GroES_sf"/>
</dbReference>
<accession>A0A6J2XWG8</accession>
<evidence type="ECO:0000256" key="6">
    <source>
        <dbReference type="RuleBase" id="RU003479"/>
    </source>
</evidence>
<dbReference type="Proteomes" id="UP000504635">
    <property type="component" value="Unplaced"/>
</dbReference>
<dbReference type="FunFam" id="2.30.33.40:FF:000002">
    <property type="entry name" value="10 kDa chaperonin, mitochondrial"/>
    <property type="match status" value="1"/>
</dbReference>
<dbReference type="InterPro" id="IPR020818">
    <property type="entry name" value="Chaperonin_GroES"/>
</dbReference>
<name>A0A6J2XWG8_SITOR</name>
<dbReference type="InParanoid" id="A0A6J2XWG8"/>
<dbReference type="GO" id="GO:0005759">
    <property type="term" value="C:mitochondrial matrix"/>
    <property type="evidence" value="ECO:0007669"/>
    <property type="project" value="TreeGrafter"/>
</dbReference>
<dbReference type="GO" id="GO:0051082">
    <property type="term" value="F:unfolded protein binding"/>
    <property type="evidence" value="ECO:0007669"/>
    <property type="project" value="TreeGrafter"/>
</dbReference>
<keyword evidence="3 6" id="KW-0143">Chaperone</keyword>
<dbReference type="OrthoDB" id="184876at2759"/>
<dbReference type="Pfam" id="PF00166">
    <property type="entry name" value="Cpn10"/>
    <property type="match status" value="1"/>
</dbReference>
<dbReference type="PRINTS" id="PR00297">
    <property type="entry name" value="CHAPERONIN10"/>
</dbReference>
<organism evidence="7 8">
    <name type="scientific">Sitophilus oryzae</name>
    <name type="common">Rice weevil</name>
    <name type="synonym">Curculio oryzae</name>
    <dbReference type="NCBI Taxonomy" id="7048"/>
    <lineage>
        <taxon>Eukaryota</taxon>
        <taxon>Metazoa</taxon>
        <taxon>Ecdysozoa</taxon>
        <taxon>Arthropoda</taxon>
        <taxon>Hexapoda</taxon>
        <taxon>Insecta</taxon>
        <taxon>Pterygota</taxon>
        <taxon>Neoptera</taxon>
        <taxon>Endopterygota</taxon>
        <taxon>Coleoptera</taxon>
        <taxon>Polyphaga</taxon>
        <taxon>Cucujiformia</taxon>
        <taxon>Curculionidae</taxon>
        <taxon>Dryophthorinae</taxon>
        <taxon>Sitophilus</taxon>
    </lineage>
</organism>
<dbReference type="HAMAP" id="MF_00580">
    <property type="entry name" value="CH10"/>
    <property type="match status" value="1"/>
</dbReference>
<dbReference type="CDD" id="cd00320">
    <property type="entry name" value="cpn10"/>
    <property type="match status" value="1"/>
</dbReference>
<dbReference type="GO" id="GO:0051087">
    <property type="term" value="F:protein-folding chaperone binding"/>
    <property type="evidence" value="ECO:0007669"/>
    <property type="project" value="TreeGrafter"/>
</dbReference>
<dbReference type="PANTHER" id="PTHR10772">
    <property type="entry name" value="10 KDA HEAT SHOCK PROTEIN"/>
    <property type="match status" value="1"/>
</dbReference>
<gene>
    <name evidence="8" type="primary">LOC115882132</name>
</gene>
<evidence type="ECO:0000313" key="8">
    <source>
        <dbReference type="RefSeq" id="XP_030755842.1"/>
    </source>
</evidence>
<dbReference type="InterPro" id="IPR018369">
    <property type="entry name" value="Chaprnonin_Cpn10_CS"/>
</dbReference>
<proteinExistence type="inferred from homology"/>